<dbReference type="Proteomes" id="UP000014975">
    <property type="component" value="Unassembled WGS sequence"/>
</dbReference>
<dbReference type="SUPFAM" id="SSF46689">
    <property type="entry name" value="Homeodomain-like"/>
    <property type="match status" value="1"/>
</dbReference>
<reference evidence="1 2" key="1">
    <citation type="journal article" date="2013" name="Genome Announc.">
        <title>Draft genome sequences for three mercury-methylating, sulfate-reducing bacteria.</title>
        <authorList>
            <person name="Brown S.D."/>
            <person name="Hurt R.A.Jr."/>
            <person name="Gilmour C.C."/>
            <person name="Elias D.A."/>
        </authorList>
    </citation>
    <scope>NUCLEOTIDE SEQUENCE [LARGE SCALE GENOMIC DNA]</scope>
    <source>
        <strain evidence="1 2">DSM 16529</strain>
    </source>
</reference>
<dbReference type="AlphaFoldDB" id="S7T225"/>
<keyword evidence="2" id="KW-1185">Reference proteome</keyword>
<evidence type="ECO:0000313" key="2">
    <source>
        <dbReference type="Proteomes" id="UP000014975"/>
    </source>
</evidence>
<dbReference type="PATRIC" id="fig|1121439.3.peg.2735"/>
<accession>S7T225</accession>
<proteinExistence type="predicted"/>
<comment type="caution">
    <text evidence="1">The sequence shown here is derived from an EMBL/GenBank/DDBJ whole genome shotgun (WGS) entry which is preliminary data.</text>
</comment>
<organism evidence="1 2">
    <name type="scientific">Alkalidesulfovibrio alkalitolerans DSM 16529</name>
    <dbReference type="NCBI Taxonomy" id="1121439"/>
    <lineage>
        <taxon>Bacteria</taxon>
        <taxon>Pseudomonadati</taxon>
        <taxon>Thermodesulfobacteriota</taxon>
        <taxon>Desulfovibrionia</taxon>
        <taxon>Desulfovibrionales</taxon>
        <taxon>Desulfovibrionaceae</taxon>
        <taxon>Alkalidesulfovibrio</taxon>
    </lineage>
</organism>
<dbReference type="eggNOG" id="COG2801">
    <property type="taxonomic scope" value="Bacteria"/>
</dbReference>
<gene>
    <name evidence="1" type="ORF">dsat_1353</name>
</gene>
<dbReference type="EMBL" id="ATHI01000031">
    <property type="protein sequence ID" value="EPR30631.1"/>
    <property type="molecule type" value="Genomic_DNA"/>
</dbReference>
<evidence type="ECO:0000313" key="1">
    <source>
        <dbReference type="EMBL" id="EPR30631.1"/>
    </source>
</evidence>
<name>S7T225_9BACT</name>
<dbReference type="STRING" id="1121439.dsat_1353"/>
<sequence>MGYSRQQFYEIRRNFQSFGADGLLDRLPGARGPHPNRVDEAVEKAILDYSRDFPTHGPLRVAQQLVLQGVQVSSGGVRVSGAATTCSPVIHGSYGWSVSRVRRT</sequence>
<dbReference type="InterPro" id="IPR009057">
    <property type="entry name" value="Homeodomain-like_sf"/>
</dbReference>
<protein>
    <submittedName>
        <fullName evidence="1">Uncharacterized protein</fullName>
    </submittedName>
</protein>